<dbReference type="OrthoDB" id="6433at2157"/>
<proteinExistence type="predicted"/>
<name>A0A285NUE2_NATPI</name>
<gene>
    <name evidence="2" type="ORF">SAMN06269185_2043</name>
</gene>
<dbReference type="EMBL" id="OBEJ01000002">
    <property type="protein sequence ID" value="SNZ13102.1"/>
    <property type="molecule type" value="Genomic_DNA"/>
</dbReference>
<dbReference type="Proteomes" id="UP000219453">
    <property type="component" value="Unassembled WGS sequence"/>
</dbReference>
<dbReference type="PANTHER" id="PTHR23131:SF0">
    <property type="entry name" value="ENDORIBONUCLEASE LACTB2"/>
    <property type="match status" value="1"/>
</dbReference>
<dbReference type="AlphaFoldDB" id="A0A285NUE2"/>
<dbReference type="InterPro" id="IPR036388">
    <property type="entry name" value="WH-like_DNA-bd_sf"/>
</dbReference>
<dbReference type="RefSeq" id="WP_097008953.1">
    <property type="nucleotide sequence ID" value="NZ_OBEJ01000002.1"/>
</dbReference>
<organism evidence="2 3">
    <name type="scientific">Natronoarchaeum philippinense</name>
    <dbReference type="NCBI Taxonomy" id="558529"/>
    <lineage>
        <taxon>Archaea</taxon>
        <taxon>Methanobacteriati</taxon>
        <taxon>Methanobacteriota</taxon>
        <taxon>Stenosarchaea group</taxon>
        <taxon>Halobacteria</taxon>
        <taxon>Halobacteriales</taxon>
        <taxon>Natronoarchaeaceae</taxon>
    </lineage>
</organism>
<dbReference type="SMART" id="SM00849">
    <property type="entry name" value="Lactamase_B"/>
    <property type="match status" value="1"/>
</dbReference>
<dbReference type="InterPro" id="IPR036866">
    <property type="entry name" value="RibonucZ/Hydroxyglut_hydro"/>
</dbReference>
<evidence type="ECO:0000313" key="2">
    <source>
        <dbReference type="EMBL" id="SNZ13102.1"/>
    </source>
</evidence>
<dbReference type="SUPFAM" id="SSF56281">
    <property type="entry name" value="Metallo-hydrolase/oxidoreductase"/>
    <property type="match status" value="1"/>
</dbReference>
<dbReference type="InterPro" id="IPR050662">
    <property type="entry name" value="Sec-metab_biosynth-thioest"/>
</dbReference>
<accession>A0A285NUE2</accession>
<evidence type="ECO:0000259" key="1">
    <source>
        <dbReference type="SMART" id="SM00849"/>
    </source>
</evidence>
<reference evidence="2 3" key="1">
    <citation type="submission" date="2017-09" db="EMBL/GenBank/DDBJ databases">
        <authorList>
            <person name="Ehlers B."/>
            <person name="Leendertz F.H."/>
        </authorList>
    </citation>
    <scope>NUCLEOTIDE SEQUENCE [LARGE SCALE GENOMIC DNA]</scope>
    <source>
        <strain evidence="2 3">DSM 27208</strain>
    </source>
</reference>
<dbReference type="InterPro" id="IPR001279">
    <property type="entry name" value="Metallo-B-lactamas"/>
</dbReference>
<dbReference type="Gene3D" id="3.60.15.10">
    <property type="entry name" value="Ribonuclease Z/Hydroxyacylglutathione hydrolase-like"/>
    <property type="match status" value="1"/>
</dbReference>
<dbReference type="PANTHER" id="PTHR23131">
    <property type="entry name" value="ENDORIBONUCLEASE LACTB2"/>
    <property type="match status" value="1"/>
</dbReference>
<feature type="domain" description="Metallo-beta-lactamase" evidence="1">
    <location>
        <begin position="19"/>
        <end position="188"/>
    </location>
</feature>
<evidence type="ECO:0000313" key="3">
    <source>
        <dbReference type="Proteomes" id="UP000219453"/>
    </source>
</evidence>
<sequence length="272" mass="28829">MDPIARVVLPVSDAVPTGTTNAYVIGTSDAVLVDPAGRSSDLDARLDQRSPNAVLVTHAHPDHVGALEQYAAEYDLDVYARAGYEDRFERATGVTPDATLRNGDTISTGGLDISVTATPGHAPDHIALTVRDAADAAASSEDDQMLVGDLAVAEGSVFVGSPDGDMRGYLTALRRLHARAPEALLPGHGPPITDPAAVLSRLVDHRLDRERRVLAAVRDGATTPDAVVEAAYDKDLSGVRDLARRAVIAHLEKLAVEDALDWDGERARPIEE</sequence>
<keyword evidence="3" id="KW-1185">Reference proteome</keyword>
<dbReference type="Gene3D" id="1.10.10.10">
    <property type="entry name" value="Winged helix-like DNA-binding domain superfamily/Winged helix DNA-binding domain"/>
    <property type="match status" value="1"/>
</dbReference>
<dbReference type="Pfam" id="PF00753">
    <property type="entry name" value="Lactamase_B"/>
    <property type="match status" value="1"/>
</dbReference>
<protein>
    <submittedName>
        <fullName evidence="2">Glyoxylase, beta-lactamase superfamily II</fullName>
    </submittedName>
</protein>